<evidence type="ECO:0000313" key="2">
    <source>
        <dbReference type="Proteomes" id="UP001457282"/>
    </source>
</evidence>
<reference evidence="1 2" key="1">
    <citation type="journal article" date="2023" name="G3 (Bethesda)">
        <title>A chromosome-length genome assembly and annotation of blackberry (Rubus argutus, cv. 'Hillquist').</title>
        <authorList>
            <person name="Bruna T."/>
            <person name="Aryal R."/>
            <person name="Dudchenko O."/>
            <person name="Sargent D.J."/>
            <person name="Mead D."/>
            <person name="Buti M."/>
            <person name="Cavallini A."/>
            <person name="Hytonen T."/>
            <person name="Andres J."/>
            <person name="Pham M."/>
            <person name="Weisz D."/>
            <person name="Mascagni F."/>
            <person name="Usai G."/>
            <person name="Natali L."/>
            <person name="Bassil N."/>
            <person name="Fernandez G.E."/>
            <person name="Lomsadze A."/>
            <person name="Armour M."/>
            <person name="Olukolu B."/>
            <person name="Poorten T."/>
            <person name="Britton C."/>
            <person name="Davik J."/>
            <person name="Ashrafi H."/>
            <person name="Aiden E.L."/>
            <person name="Borodovsky M."/>
            <person name="Worthington M."/>
        </authorList>
    </citation>
    <scope>NUCLEOTIDE SEQUENCE [LARGE SCALE GENOMIC DNA]</scope>
    <source>
        <strain evidence="1">PI 553951</strain>
    </source>
</reference>
<evidence type="ECO:0000313" key="1">
    <source>
        <dbReference type="EMBL" id="KAK9922426.1"/>
    </source>
</evidence>
<keyword evidence="2" id="KW-1185">Reference proteome</keyword>
<organism evidence="1 2">
    <name type="scientific">Rubus argutus</name>
    <name type="common">Southern blackberry</name>
    <dbReference type="NCBI Taxonomy" id="59490"/>
    <lineage>
        <taxon>Eukaryota</taxon>
        <taxon>Viridiplantae</taxon>
        <taxon>Streptophyta</taxon>
        <taxon>Embryophyta</taxon>
        <taxon>Tracheophyta</taxon>
        <taxon>Spermatophyta</taxon>
        <taxon>Magnoliopsida</taxon>
        <taxon>eudicotyledons</taxon>
        <taxon>Gunneridae</taxon>
        <taxon>Pentapetalae</taxon>
        <taxon>rosids</taxon>
        <taxon>fabids</taxon>
        <taxon>Rosales</taxon>
        <taxon>Rosaceae</taxon>
        <taxon>Rosoideae</taxon>
        <taxon>Rosoideae incertae sedis</taxon>
        <taxon>Rubus</taxon>
    </lineage>
</organism>
<sequence>MRAWQAGSDREIKLKTVVVWAHGDRSQAWQWLGIKVIEGYELKAGHGGDSVNCPLFTSQSSPGSPLNCNPISSAHSTTVSSLYTQSTPCFLNRVSQPKLSIPSRPALSPPATKLHSLQIAATCNSNIQVTIAAGMNHHYHRLKPNHGLQSLSHDHHNHLCRDSSPHHHETSDSTATFHNCRRFNTQTLASSLGTQTRPKPLALSPCSPKASNSSTMVSLQSQLSFITSQQPQIIPGQEAQPKATAMAVVALSIAQVIFHHFNPQTP</sequence>
<protein>
    <submittedName>
        <fullName evidence="1">Uncharacterized protein</fullName>
    </submittedName>
</protein>
<accession>A0AAW1WCP2</accession>
<name>A0AAW1WCP2_RUBAR</name>
<gene>
    <name evidence="1" type="ORF">M0R45_030890</name>
</gene>
<proteinExistence type="predicted"/>
<comment type="caution">
    <text evidence="1">The sequence shown here is derived from an EMBL/GenBank/DDBJ whole genome shotgun (WGS) entry which is preliminary data.</text>
</comment>
<dbReference type="AlphaFoldDB" id="A0AAW1WCP2"/>
<dbReference type="EMBL" id="JBEDUW010000006">
    <property type="protein sequence ID" value="KAK9922426.1"/>
    <property type="molecule type" value="Genomic_DNA"/>
</dbReference>
<dbReference type="Proteomes" id="UP001457282">
    <property type="component" value="Unassembled WGS sequence"/>
</dbReference>